<dbReference type="STRING" id="36844.SAMN04488501_102256"/>
<dbReference type="EMBL" id="LHUR01000022">
    <property type="protein sequence ID" value="KOA19649.1"/>
    <property type="molecule type" value="Genomic_DNA"/>
</dbReference>
<dbReference type="PATRIC" id="fig|1121318.3.peg.1752"/>
<sequence length="307" mass="34138">MISLLLVKQIAELFLIILMGFILVRTHLLKPEDSKSLSIVVLYLILPCVIINAFSVKYTESIRNGLILAFVAAVLIHISLLILVKVLEKIFHLDAVEKASIIYSNSANLIIPIITSVLGAQWVIYSSAFLSVQLVLMWTHGRMVLCEEKKIEIKKILLNINMISIFFGILIFATKIQLPDIIMETMKSVSVTIGPISMVVVGMLIGNMSLKQVFAYKRIYMITFLKMIVCPAMVVLLLKFGGMTALLPDGKMILLISLLATITPSASTITQMAQIYGKNAEYASVINVVTTIICIVTMPIMVWLYQI</sequence>
<feature type="transmembrane region" description="Helical" evidence="8">
    <location>
        <begin position="66"/>
        <end position="87"/>
    </location>
</feature>
<feature type="transmembrane region" description="Helical" evidence="8">
    <location>
        <begin position="188"/>
        <end position="207"/>
    </location>
</feature>
<accession>A0A0L6Z9K6</accession>
<dbReference type="InterPro" id="IPR004776">
    <property type="entry name" value="Mem_transp_PIN-like"/>
</dbReference>
<dbReference type="GO" id="GO:0005886">
    <property type="term" value="C:plasma membrane"/>
    <property type="evidence" value="ECO:0007669"/>
    <property type="project" value="UniProtKB-SubCell"/>
</dbReference>
<evidence type="ECO:0000256" key="2">
    <source>
        <dbReference type="ARBA" id="ARBA00010145"/>
    </source>
</evidence>
<dbReference type="Pfam" id="PF03547">
    <property type="entry name" value="Mem_trans"/>
    <property type="match status" value="2"/>
</dbReference>
<feature type="transmembrane region" description="Helical" evidence="8">
    <location>
        <begin position="6"/>
        <end position="24"/>
    </location>
</feature>
<dbReference type="PANTHER" id="PTHR36838:SF1">
    <property type="entry name" value="SLR1864 PROTEIN"/>
    <property type="match status" value="1"/>
</dbReference>
<dbReference type="GO" id="GO:0055085">
    <property type="term" value="P:transmembrane transport"/>
    <property type="evidence" value="ECO:0007669"/>
    <property type="project" value="InterPro"/>
</dbReference>
<evidence type="ECO:0000256" key="8">
    <source>
        <dbReference type="SAM" id="Phobius"/>
    </source>
</evidence>
<evidence type="ECO:0000256" key="5">
    <source>
        <dbReference type="ARBA" id="ARBA00022692"/>
    </source>
</evidence>
<keyword evidence="4" id="KW-1003">Cell membrane</keyword>
<comment type="subcellular location">
    <subcellularLocation>
        <location evidence="1">Cell membrane</location>
        <topology evidence="1">Multi-pass membrane protein</topology>
    </subcellularLocation>
</comment>
<organism evidence="9 10">
    <name type="scientific">Clostridium homopropionicum DSM 5847</name>
    <dbReference type="NCBI Taxonomy" id="1121318"/>
    <lineage>
        <taxon>Bacteria</taxon>
        <taxon>Bacillati</taxon>
        <taxon>Bacillota</taxon>
        <taxon>Clostridia</taxon>
        <taxon>Eubacteriales</taxon>
        <taxon>Clostridiaceae</taxon>
        <taxon>Clostridium</taxon>
    </lineage>
</organism>
<gene>
    <name evidence="9" type="ORF">CLHOM_17380</name>
</gene>
<feature type="transmembrane region" description="Helical" evidence="8">
    <location>
        <begin position="252"/>
        <end position="270"/>
    </location>
</feature>
<feature type="transmembrane region" description="Helical" evidence="8">
    <location>
        <begin position="219"/>
        <end position="240"/>
    </location>
</feature>
<proteinExistence type="inferred from homology"/>
<dbReference type="InterPro" id="IPR038770">
    <property type="entry name" value="Na+/solute_symporter_sf"/>
</dbReference>
<evidence type="ECO:0000256" key="1">
    <source>
        <dbReference type="ARBA" id="ARBA00004651"/>
    </source>
</evidence>
<name>A0A0L6Z9K6_9CLOT</name>
<reference evidence="10" key="1">
    <citation type="submission" date="2015-08" db="EMBL/GenBank/DDBJ databases">
        <title>Genome sequence of the strict anaerobe Clostridium homopropionicum LuHBu1 (DSM 5847T).</title>
        <authorList>
            <person name="Poehlein A."/>
            <person name="Beck M."/>
            <person name="Schiel-Bengelsdorf B."/>
            <person name="Bengelsdorf F.R."/>
            <person name="Daniel R."/>
            <person name="Duerre P."/>
        </authorList>
    </citation>
    <scope>NUCLEOTIDE SEQUENCE [LARGE SCALE GENOMIC DNA]</scope>
    <source>
        <strain evidence="10">DSM 5847</strain>
    </source>
</reference>
<evidence type="ECO:0000256" key="7">
    <source>
        <dbReference type="ARBA" id="ARBA00023136"/>
    </source>
</evidence>
<dbReference type="RefSeq" id="WP_052221290.1">
    <property type="nucleotide sequence ID" value="NZ_LHUR01000022.1"/>
</dbReference>
<keyword evidence="3" id="KW-0813">Transport</keyword>
<comment type="caution">
    <text evidence="9">The sequence shown here is derived from an EMBL/GenBank/DDBJ whole genome shotgun (WGS) entry which is preliminary data.</text>
</comment>
<dbReference type="AlphaFoldDB" id="A0A0L6Z9K6"/>
<feature type="transmembrane region" description="Helical" evidence="8">
    <location>
        <begin position="36"/>
        <end position="54"/>
    </location>
</feature>
<evidence type="ECO:0000313" key="9">
    <source>
        <dbReference type="EMBL" id="KOA19649.1"/>
    </source>
</evidence>
<evidence type="ECO:0000256" key="6">
    <source>
        <dbReference type="ARBA" id="ARBA00022989"/>
    </source>
</evidence>
<evidence type="ECO:0000256" key="3">
    <source>
        <dbReference type="ARBA" id="ARBA00022448"/>
    </source>
</evidence>
<keyword evidence="7 8" id="KW-0472">Membrane</keyword>
<keyword evidence="6 8" id="KW-1133">Transmembrane helix</keyword>
<feature type="transmembrane region" description="Helical" evidence="8">
    <location>
        <begin position="156"/>
        <end position="176"/>
    </location>
</feature>
<evidence type="ECO:0000256" key="4">
    <source>
        <dbReference type="ARBA" id="ARBA00022475"/>
    </source>
</evidence>
<keyword evidence="5 8" id="KW-0812">Transmembrane</keyword>
<protein>
    <submittedName>
        <fullName evidence="9">Membrane transport protein</fullName>
    </submittedName>
</protein>
<comment type="similarity">
    <text evidence="2">Belongs to the auxin efflux carrier (TC 2.A.69) family.</text>
</comment>
<keyword evidence="10" id="KW-1185">Reference proteome</keyword>
<feature type="transmembrane region" description="Helical" evidence="8">
    <location>
        <begin position="282"/>
        <end position="305"/>
    </location>
</feature>
<dbReference type="PANTHER" id="PTHR36838">
    <property type="entry name" value="AUXIN EFFLUX CARRIER FAMILY PROTEIN"/>
    <property type="match status" value="1"/>
</dbReference>
<dbReference type="Proteomes" id="UP000037043">
    <property type="component" value="Unassembled WGS sequence"/>
</dbReference>
<feature type="transmembrane region" description="Helical" evidence="8">
    <location>
        <begin position="124"/>
        <end position="144"/>
    </location>
</feature>
<dbReference type="Gene3D" id="1.20.1530.20">
    <property type="match status" value="1"/>
</dbReference>
<evidence type="ECO:0000313" key="10">
    <source>
        <dbReference type="Proteomes" id="UP000037043"/>
    </source>
</evidence>